<evidence type="ECO:0000259" key="2">
    <source>
        <dbReference type="PROSITE" id="PS50914"/>
    </source>
</evidence>
<dbReference type="PANTHER" id="PTHR34606:SF15">
    <property type="entry name" value="BON DOMAIN-CONTAINING PROTEIN"/>
    <property type="match status" value="1"/>
</dbReference>
<accession>A0A0K6HWV5</accession>
<dbReference type="PANTHER" id="PTHR34606">
    <property type="entry name" value="BON DOMAIN-CONTAINING PROTEIN"/>
    <property type="match status" value="1"/>
</dbReference>
<dbReference type="InterPro" id="IPR014004">
    <property type="entry name" value="Transpt-assoc_nodulatn_dom_bac"/>
</dbReference>
<dbReference type="STRING" id="339866.GCA_001418255_00909"/>
<evidence type="ECO:0000256" key="1">
    <source>
        <dbReference type="SAM" id="SignalP"/>
    </source>
</evidence>
<keyword evidence="4" id="KW-1185">Reference proteome</keyword>
<dbReference type="Gene3D" id="3.30.1340.30">
    <property type="match status" value="2"/>
</dbReference>
<organism evidence="3 4">
    <name type="scientific">Thiomonas bhubaneswarensis</name>
    <dbReference type="NCBI Taxonomy" id="339866"/>
    <lineage>
        <taxon>Bacteria</taxon>
        <taxon>Pseudomonadati</taxon>
        <taxon>Pseudomonadota</taxon>
        <taxon>Betaproteobacteria</taxon>
        <taxon>Burkholderiales</taxon>
        <taxon>Thiomonas</taxon>
    </lineage>
</organism>
<dbReference type="PROSITE" id="PS50914">
    <property type="entry name" value="BON"/>
    <property type="match status" value="2"/>
</dbReference>
<keyword evidence="1" id="KW-0732">Signal</keyword>
<proteinExistence type="predicted"/>
<name>A0A0K6HWV5_9BURK</name>
<dbReference type="SMART" id="SM00749">
    <property type="entry name" value="BON"/>
    <property type="match status" value="2"/>
</dbReference>
<evidence type="ECO:0000313" key="4">
    <source>
        <dbReference type="Proteomes" id="UP000183649"/>
    </source>
</evidence>
<dbReference type="AlphaFoldDB" id="A0A0K6HWV5"/>
<feature type="signal peptide" evidence="1">
    <location>
        <begin position="1"/>
        <end position="37"/>
    </location>
</feature>
<dbReference type="InterPro" id="IPR051686">
    <property type="entry name" value="Lipoprotein_DolP"/>
</dbReference>
<dbReference type="Proteomes" id="UP000183649">
    <property type="component" value="Unassembled WGS sequence"/>
</dbReference>
<gene>
    <name evidence="3" type="ORF">Ga0061069_10329</name>
</gene>
<feature type="domain" description="BON" evidence="2">
    <location>
        <begin position="52"/>
        <end position="120"/>
    </location>
</feature>
<dbReference type="EMBL" id="CYHF01000003">
    <property type="protein sequence ID" value="CUA95306.1"/>
    <property type="molecule type" value="Genomic_DNA"/>
</dbReference>
<dbReference type="InterPro" id="IPR007055">
    <property type="entry name" value="BON_dom"/>
</dbReference>
<evidence type="ECO:0000313" key="3">
    <source>
        <dbReference type="EMBL" id="CUA95306.1"/>
    </source>
</evidence>
<protein>
    <submittedName>
        <fullName evidence="3">Osmotically-inducible protein OsmY, contains BON domain</fullName>
    </submittedName>
</protein>
<reference evidence="4" key="1">
    <citation type="submission" date="2015-08" db="EMBL/GenBank/DDBJ databases">
        <authorList>
            <person name="Varghese N."/>
        </authorList>
    </citation>
    <scope>NUCLEOTIDE SEQUENCE [LARGE SCALE GENOMIC DNA]</scope>
    <source>
        <strain evidence="4">DSM 18181</strain>
    </source>
</reference>
<feature type="domain" description="BON" evidence="2">
    <location>
        <begin position="142"/>
        <end position="211"/>
    </location>
</feature>
<dbReference type="RefSeq" id="WP_055449855.1">
    <property type="nucleotide sequence ID" value="NZ_CYHF01000003.1"/>
</dbReference>
<feature type="chain" id="PRO_5005505007" evidence="1">
    <location>
        <begin position="38"/>
        <end position="212"/>
    </location>
</feature>
<sequence length="212" mass="21687">MHKNTKSLTLTHGVTSALVGAATALALAVPFASASQAATGEMSAAAAGQTLDDAAITTKVKAALLMDEKTKSTAIHVDTREGVVTLTGKVRDIDARRHAVHVVQGVSGVRRVDDQLTLASTAGVSASEQIAHAAEKAGDAVADSVITAKVKAALLAAPDLKSMRINVSTRHGVVVLAGLLPSQRQFDEAVTTTQEVGGVKSINTHALRVGKS</sequence>
<dbReference type="Pfam" id="PF04972">
    <property type="entry name" value="BON"/>
    <property type="match status" value="2"/>
</dbReference>